<dbReference type="PROSITE" id="PS51987">
    <property type="entry name" value="GS_CATALYTIC"/>
    <property type="match status" value="1"/>
</dbReference>
<comment type="similarity">
    <text evidence="1 3 4">Belongs to the glutamine synthetase family.</text>
</comment>
<dbReference type="Proteomes" id="UP001501710">
    <property type="component" value="Unassembled WGS sequence"/>
</dbReference>
<evidence type="ECO:0000256" key="5">
    <source>
        <dbReference type="SAM" id="MobiDB-lite"/>
    </source>
</evidence>
<evidence type="ECO:0000256" key="4">
    <source>
        <dbReference type="RuleBase" id="RU000384"/>
    </source>
</evidence>
<dbReference type="SUPFAM" id="SSF54368">
    <property type="entry name" value="Glutamine synthetase, N-terminal domain"/>
    <property type="match status" value="1"/>
</dbReference>
<sequence>MGRPGFVTGLWDDRQSAAAEQIEAGLDEIDLVRVAFCDPHGLARSKTLTVDTFRTVLRNGMDFSPGPFLFDTGHAVAVDFLAEPGVGVDEIAGAGDFVVVPDPLTFQFLPRNGPRTAWILGEEFLRDGSPHPLGARDVLRRVCTSYAVRGLAPVVGLEVEWYLTRRLPGAPGNVGNGFGSQGAAPAVEAVNSGYQFNLDTFYDSVADVTDPLAMLLVGLGLPLRTMEHESGPGQVETTFAPMPALEAADAMLLFRTIVKQDCARRGFHASFMSLPALDGFDPSGWHVHQSVTDVHTGRDLFTPDGASSERMSPDGMAYVEGLLDAARDLCLLSVPTVNGYRRLGPGYTLSPTRTGWSFEDRAAMVRVVGGDGGCHVENRVGEPCANPYLAIAAQLSAGLDGLDRRNGRAATPARPPSTEGPGDLLPQSLGEALEAFRTGGAARAERLLGAPLTACLTKLKRSELARFDTWCAKERPSGDGVTEWEHREYFEVY</sequence>
<evidence type="ECO:0000256" key="3">
    <source>
        <dbReference type="PROSITE-ProRule" id="PRU01331"/>
    </source>
</evidence>
<dbReference type="InterPro" id="IPR008146">
    <property type="entry name" value="Gln_synth_cat_dom"/>
</dbReference>
<reference evidence="8" key="1">
    <citation type="journal article" date="2019" name="Int. J. Syst. Evol. Microbiol.">
        <title>The Global Catalogue of Microorganisms (GCM) 10K type strain sequencing project: providing services to taxonomists for standard genome sequencing and annotation.</title>
        <authorList>
            <consortium name="The Broad Institute Genomics Platform"/>
            <consortium name="The Broad Institute Genome Sequencing Center for Infectious Disease"/>
            <person name="Wu L."/>
            <person name="Ma J."/>
        </authorList>
    </citation>
    <scope>NUCLEOTIDE SEQUENCE [LARGE SCALE GENOMIC DNA]</scope>
    <source>
        <strain evidence="8">JCM 17440</strain>
    </source>
</reference>
<dbReference type="Pfam" id="PF00120">
    <property type="entry name" value="Gln-synt_C"/>
    <property type="match status" value="1"/>
</dbReference>
<comment type="caution">
    <text evidence="7">The sequence shown here is derived from an EMBL/GenBank/DDBJ whole genome shotgun (WGS) entry which is preliminary data.</text>
</comment>
<dbReference type="PANTHER" id="PTHR43785:SF12">
    <property type="entry name" value="TYPE-1 GLUTAMINE SYNTHETASE 2"/>
    <property type="match status" value="1"/>
</dbReference>
<dbReference type="InterPro" id="IPR014746">
    <property type="entry name" value="Gln_synth/guanido_kin_cat_dom"/>
</dbReference>
<evidence type="ECO:0000313" key="7">
    <source>
        <dbReference type="EMBL" id="GAA4224428.1"/>
    </source>
</evidence>
<feature type="domain" description="GS catalytic" evidence="6">
    <location>
        <begin position="135"/>
        <end position="493"/>
    </location>
</feature>
<feature type="region of interest" description="Disordered" evidence="5">
    <location>
        <begin position="402"/>
        <end position="423"/>
    </location>
</feature>
<evidence type="ECO:0000259" key="6">
    <source>
        <dbReference type="PROSITE" id="PS51987"/>
    </source>
</evidence>
<dbReference type="SUPFAM" id="SSF55931">
    <property type="entry name" value="Glutamine synthetase/guanido kinase"/>
    <property type="match status" value="1"/>
</dbReference>
<evidence type="ECO:0000313" key="8">
    <source>
        <dbReference type="Proteomes" id="UP001501710"/>
    </source>
</evidence>
<keyword evidence="8" id="KW-1185">Reference proteome</keyword>
<evidence type="ECO:0000256" key="2">
    <source>
        <dbReference type="ARBA" id="ARBA00022598"/>
    </source>
</evidence>
<evidence type="ECO:0000256" key="1">
    <source>
        <dbReference type="ARBA" id="ARBA00009897"/>
    </source>
</evidence>
<name>A0ABP8BS46_9ACTN</name>
<gene>
    <name evidence="7" type="ORF">GCM10022254_03830</name>
</gene>
<dbReference type="InterPro" id="IPR036651">
    <property type="entry name" value="Gln_synt_N_sf"/>
</dbReference>
<dbReference type="SMART" id="SM01230">
    <property type="entry name" value="Gln-synt_C"/>
    <property type="match status" value="1"/>
</dbReference>
<accession>A0ABP8BS46</accession>
<organism evidence="7 8">
    <name type="scientific">Actinomadura meridiana</name>
    <dbReference type="NCBI Taxonomy" id="559626"/>
    <lineage>
        <taxon>Bacteria</taxon>
        <taxon>Bacillati</taxon>
        <taxon>Actinomycetota</taxon>
        <taxon>Actinomycetes</taxon>
        <taxon>Streptosporangiales</taxon>
        <taxon>Thermomonosporaceae</taxon>
        <taxon>Actinomadura</taxon>
    </lineage>
</organism>
<protein>
    <submittedName>
        <fullName evidence="7">Glutamine synthetase family protein</fullName>
    </submittedName>
</protein>
<dbReference type="Gene3D" id="3.30.590.10">
    <property type="entry name" value="Glutamine synthetase/guanido kinase, catalytic domain"/>
    <property type="match status" value="1"/>
</dbReference>
<dbReference type="EMBL" id="BAABAS010000003">
    <property type="protein sequence ID" value="GAA4224428.1"/>
    <property type="molecule type" value="Genomic_DNA"/>
</dbReference>
<dbReference type="PANTHER" id="PTHR43785">
    <property type="entry name" value="GAMMA-GLUTAMYLPUTRESCINE SYNTHETASE"/>
    <property type="match status" value="1"/>
</dbReference>
<keyword evidence="2" id="KW-0436">Ligase</keyword>
<dbReference type="Gene3D" id="3.10.20.70">
    <property type="entry name" value="Glutamine synthetase, N-terminal domain"/>
    <property type="match status" value="1"/>
</dbReference>
<proteinExistence type="inferred from homology"/>